<dbReference type="InParanoid" id="Q020H5"/>
<organism evidence="2">
    <name type="scientific">Solibacter usitatus (strain Ellin6076)</name>
    <dbReference type="NCBI Taxonomy" id="234267"/>
    <lineage>
        <taxon>Bacteria</taxon>
        <taxon>Pseudomonadati</taxon>
        <taxon>Acidobacteriota</taxon>
        <taxon>Terriglobia</taxon>
        <taxon>Bryobacterales</taxon>
        <taxon>Solibacteraceae</taxon>
        <taxon>Candidatus Solibacter</taxon>
    </lineage>
</organism>
<name>Q020H5_SOLUE</name>
<sequence precursor="true">MRGGSLVIFLLACGAAAAADRDFDRVVKAIESHYGTRHTNVPFMGFANFVVKVAHPAGTSSFHLAVFDHLDTPSAERDEFMDQVGSGSLHPLIRVHSNRDREATYILAGDVGKTTRMLIAIFGRDAATVIEVKVNAEALRKTIERPDLTAQRFLGKHDGHRRCDEMDRAGTLVE</sequence>
<dbReference type="EMBL" id="CP000473">
    <property type="protein sequence ID" value="ABJ84678.1"/>
    <property type="molecule type" value="Genomic_DNA"/>
</dbReference>
<dbReference type="OrthoDB" id="129517at2"/>
<dbReference type="KEGG" id="sus:Acid_3707"/>
<accession>Q020H5</accession>
<dbReference type="eggNOG" id="ENOG5033ACV">
    <property type="taxonomic scope" value="Bacteria"/>
</dbReference>
<feature type="chain" id="PRO_5004162925" description="DUF4252 domain-containing protein" evidence="1">
    <location>
        <begin position="19"/>
        <end position="174"/>
    </location>
</feature>
<evidence type="ECO:0000313" key="2">
    <source>
        <dbReference type="EMBL" id="ABJ84678.1"/>
    </source>
</evidence>
<dbReference type="AlphaFoldDB" id="Q020H5"/>
<evidence type="ECO:0000256" key="1">
    <source>
        <dbReference type="SAM" id="SignalP"/>
    </source>
</evidence>
<protein>
    <recommendedName>
        <fullName evidence="3">DUF4252 domain-containing protein</fullName>
    </recommendedName>
</protein>
<dbReference type="HOGENOM" id="CLU_1539053_0_0_0"/>
<feature type="signal peptide" evidence="1">
    <location>
        <begin position="1"/>
        <end position="18"/>
    </location>
</feature>
<evidence type="ECO:0008006" key="3">
    <source>
        <dbReference type="Google" id="ProtNLM"/>
    </source>
</evidence>
<reference evidence="2" key="1">
    <citation type="submission" date="2006-10" db="EMBL/GenBank/DDBJ databases">
        <title>Complete sequence of Solibacter usitatus Ellin6076.</title>
        <authorList>
            <consortium name="US DOE Joint Genome Institute"/>
            <person name="Copeland A."/>
            <person name="Lucas S."/>
            <person name="Lapidus A."/>
            <person name="Barry K."/>
            <person name="Detter J.C."/>
            <person name="Glavina del Rio T."/>
            <person name="Hammon N."/>
            <person name="Israni S."/>
            <person name="Dalin E."/>
            <person name="Tice H."/>
            <person name="Pitluck S."/>
            <person name="Thompson L.S."/>
            <person name="Brettin T."/>
            <person name="Bruce D."/>
            <person name="Han C."/>
            <person name="Tapia R."/>
            <person name="Gilna P."/>
            <person name="Schmutz J."/>
            <person name="Larimer F."/>
            <person name="Land M."/>
            <person name="Hauser L."/>
            <person name="Kyrpides N."/>
            <person name="Mikhailova N."/>
            <person name="Janssen P.H."/>
            <person name="Kuske C.R."/>
            <person name="Richardson P."/>
        </authorList>
    </citation>
    <scope>NUCLEOTIDE SEQUENCE</scope>
    <source>
        <strain evidence="2">Ellin6076</strain>
    </source>
</reference>
<proteinExistence type="predicted"/>
<keyword evidence="1" id="KW-0732">Signal</keyword>
<gene>
    <name evidence="2" type="ordered locus">Acid_3707</name>
</gene>
<dbReference type="STRING" id="234267.Acid_3707"/>